<evidence type="ECO:0000256" key="1">
    <source>
        <dbReference type="SAM" id="Phobius"/>
    </source>
</evidence>
<name>A0ABX2E7P1_9FLAO</name>
<keyword evidence="1" id="KW-0472">Membrane</keyword>
<dbReference type="Pfam" id="PF19578">
    <property type="entry name" value="DUF6090"/>
    <property type="match status" value="1"/>
</dbReference>
<comment type="caution">
    <text evidence="2">The sequence shown here is derived from an EMBL/GenBank/DDBJ whole genome shotgun (WGS) entry which is preliminary data.</text>
</comment>
<dbReference type="EMBL" id="JABRWQ010000006">
    <property type="protein sequence ID" value="NRD24498.1"/>
    <property type="molecule type" value="Genomic_DNA"/>
</dbReference>
<evidence type="ECO:0000313" key="3">
    <source>
        <dbReference type="Proteomes" id="UP000805085"/>
    </source>
</evidence>
<keyword evidence="1" id="KW-1133">Transmembrane helix</keyword>
<keyword evidence="3" id="KW-1185">Reference proteome</keyword>
<evidence type="ECO:0000313" key="2">
    <source>
        <dbReference type="EMBL" id="NRD24498.1"/>
    </source>
</evidence>
<reference evidence="2 3" key="1">
    <citation type="journal article" date="2015" name="Int. J. Syst. Evol. Microbiol.">
        <title>Winogradskyella litoriviva sp. nov., isolated from coastal seawater.</title>
        <authorList>
            <person name="Nedashkovskaya O.I."/>
            <person name="Kukhlevskiy A.D."/>
            <person name="Zhukova N.V."/>
            <person name="Kim S.J."/>
            <person name="Rhee S.K."/>
            <person name="Mikhailov V.V."/>
        </authorList>
    </citation>
    <scope>NUCLEOTIDE SEQUENCE [LARGE SCALE GENOMIC DNA]</scope>
    <source>
        <strain evidence="2 3">KMM6491</strain>
    </source>
</reference>
<feature type="transmembrane region" description="Helical" evidence="1">
    <location>
        <begin position="21"/>
        <end position="42"/>
    </location>
</feature>
<dbReference type="Proteomes" id="UP000805085">
    <property type="component" value="Unassembled WGS sequence"/>
</dbReference>
<protein>
    <submittedName>
        <fullName evidence="2">Uncharacterized protein</fullName>
    </submittedName>
</protein>
<organism evidence="2 3">
    <name type="scientific">Winogradskyella litoriviva</name>
    <dbReference type="NCBI Taxonomy" id="1220182"/>
    <lineage>
        <taxon>Bacteria</taxon>
        <taxon>Pseudomonadati</taxon>
        <taxon>Bacteroidota</taxon>
        <taxon>Flavobacteriia</taxon>
        <taxon>Flavobacteriales</taxon>
        <taxon>Flavobacteriaceae</taxon>
        <taxon>Winogradskyella</taxon>
    </lineage>
</organism>
<proteinExistence type="predicted"/>
<keyword evidence="1" id="KW-0812">Transmembrane</keyword>
<accession>A0ABX2E7P1</accession>
<gene>
    <name evidence="2" type="ORF">HNV10_14665</name>
</gene>
<dbReference type="InterPro" id="IPR045749">
    <property type="entry name" value="DUF6090"/>
</dbReference>
<sequence>MIKFFRRIRQNLLSEKQTSKYFKYAIGEIVLVVIGILIALQINNWNEKRKNENKITIVLKEIQKDLEEDIVKSKALFTYYNKRDSIIQLALDNKLTRENYLSANNYEFIYVAMNAFHLKIHDNGYKKLTDNIDNIPEKYQELISPLNEIYIYNKYEIDKFDIRIDKVTDRLIDKLADSKPWYYSLNKNISDDAIHFFLNDSLYKNDLDIYRNASDNLGRHISNFNQNASNVYKTIAELTGYSKTLPDFIPHHLIEPTPQDLEAIIGNYKMVKFTTLTGEVSPLDEPCTIIAGKHSLELTLVNSNNTIFLYYKSNSELYDEEAISTLVKNDKNQVVKIISKLDDGEAELIKIE</sequence>